<comment type="caution">
    <text evidence="1">The sequence shown here is derived from an EMBL/GenBank/DDBJ whole genome shotgun (WGS) entry which is preliminary data.</text>
</comment>
<evidence type="ECO:0000313" key="2">
    <source>
        <dbReference type="Proteomes" id="UP000790709"/>
    </source>
</evidence>
<evidence type="ECO:0000313" key="1">
    <source>
        <dbReference type="EMBL" id="KAH7919747.1"/>
    </source>
</evidence>
<gene>
    <name evidence="1" type="ORF">BV22DRAFT_1050850</name>
</gene>
<proteinExistence type="predicted"/>
<protein>
    <submittedName>
        <fullName evidence="1">Uncharacterized protein</fullName>
    </submittedName>
</protein>
<reference evidence="1" key="1">
    <citation type="journal article" date="2021" name="New Phytol.">
        <title>Evolutionary innovations through gain and loss of genes in the ectomycorrhizal Boletales.</title>
        <authorList>
            <person name="Wu G."/>
            <person name="Miyauchi S."/>
            <person name="Morin E."/>
            <person name="Kuo A."/>
            <person name="Drula E."/>
            <person name="Varga T."/>
            <person name="Kohler A."/>
            <person name="Feng B."/>
            <person name="Cao Y."/>
            <person name="Lipzen A."/>
            <person name="Daum C."/>
            <person name="Hundley H."/>
            <person name="Pangilinan J."/>
            <person name="Johnson J."/>
            <person name="Barry K."/>
            <person name="LaButti K."/>
            <person name="Ng V."/>
            <person name="Ahrendt S."/>
            <person name="Min B."/>
            <person name="Choi I.G."/>
            <person name="Park H."/>
            <person name="Plett J.M."/>
            <person name="Magnuson J."/>
            <person name="Spatafora J.W."/>
            <person name="Nagy L.G."/>
            <person name="Henrissat B."/>
            <person name="Grigoriev I.V."/>
            <person name="Yang Z.L."/>
            <person name="Xu J."/>
            <person name="Martin F.M."/>
        </authorList>
    </citation>
    <scope>NUCLEOTIDE SEQUENCE</scope>
    <source>
        <strain evidence="1">KUC20120723A-06</strain>
    </source>
</reference>
<keyword evidence="2" id="KW-1185">Reference proteome</keyword>
<accession>A0ACB8B265</accession>
<sequence>MAKYGQTLHIFVPRRFSLCHLPPPPQDSLTSRHVKHVGWSRAPRLLRCQHLQTAAASVDSQLAALALKGDIVYFGLWGILFGIGEWRRTTVRPFVVPPLPWRMEVHNGAQRRAPSLRMALRRGMEGRNGVPLLQASLLCVGEWRSFCVSEWRGATAHPFANLWAFSSFQQPKATFDQTPPLLQVQCQREEGPLTLVLYLLKILMPCQPSEATPPIVTADLCPNERRHDVMLS</sequence>
<name>A0ACB8B265_9AGAM</name>
<dbReference type="Proteomes" id="UP000790709">
    <property type="component" value="Unassembled WGS sequence"/>
</dbReference>
<organism evidence="1 2">
    <name type="scientific">Leucogyrophana mollusca</name>
    <dbReference type="NCBI Taxonomy" id="85980"/>
    <lineage>
        <taxon>Eukaryota</taxon>
        <taxon>Fungi</taxon>
        <taxon>Dikarya</taxon>
        <taxon>Basidiomycota</taxon>
        <taxon>Agaricomycotina</taxon>
        <taxon>Agaricomycetes</taxon>
        <taxon>Agaricomycetidae</taxon>
        <taxon>Boletales</taxon>
        <taxon>Boletales incertae sedis</taxon>
        <taxon>Leucogyrophana</taxon>
    </lineage>
</organism>
<dbReference type="EMBL" id="MU266634">
    <property type="protein sequence ID" value="KAH7919747.1"/>
    <property type="molecule type" value="Genomic_DNA"/>
</dbReference>